<proteinExistence type="predicted"/>
<gene>
    <name evidence="1" type="ORF">NQ176_g7533</name>
</gene>
<protein>
    <submittedName>
        <fullName evidence="1">Uncharacterized protein</fullName>
    </submittedName>
</protein>
<sequence>MSAPAPPVVPARPSKSPGKEAQLAQHAILQPTIPARPTRKSVEQPRPSSSDRFAPSPLHGGIQPKSQRPTSSSSNFDPAYGQNDPIDRPGSVSLPSLGEEGREYGVLGSSVDATSNTAAEQTRTVSENLKLHAPKPSLPADTAKQQIMAVTRTDSEKAASLGLGLGKSSQGSDRPPSRDPLLKRPSSALSTHSDRGNHTDDEHGIPKIGQRVPMNSHLGDVQAPSPGPDEVKKHHSRKHSARNMPPGSYGLHGHGVDPRDKLEKAYYEKHPELGAKGKQHHVHDHRQSDFAMSSDDLNRMVKETGKRRPISGHFNEATSVPTDDVAYNASDEYAYRISTPQYSSNVEKGTSYFPSEGSSSQTGDDERSTVLHAIHVDDSKHPEHYSYGVESQANTDEYRAPILAGDEIDAGPDVTARHPAIRPGFDRSRSYDADEPKIPSIRPPVAVHDSQPDRDFNPTPLEDVEEYEPLFEEERKEEEKKQAAAEKRASHHFPSKDIWEDAPSSVHYSTEVSTPDVDEGNQRPKLRSFSSEGRSITPAQAFAQYQEELAEKEAKGRVNNFLPLSAEVQPPKPKWIDHQVHLGLAKPSNSRRFPSKDIWEDAPDSAIHESTLSESPSDNEDEQPGNDKPEVPARPTEQLPEEAKAVPAIPSRPKPKQTPSDDASKQPPSIPDRPKPQPPARPVKKFSGDSKDGEAIKPPKPPVPSRPAGSKIAALQAGFMSDLNKRLQLGPQAPKKEELVQEEAAEEKEKAPLSDARKSRARGPQRRAPAKATSPVKEPSVSVLSISQPQTQWSIDPQDGAVVTSEQEEEVRPLSKTSSQDSGKETSASLTKQISKESDLSLINEPSHEPGRVESHPLATEAPEPAAEVLDEASEDIATSKLSPADVAEETPTPHVLNQADLPKPAKEKDTGDVPLAEAKTD</sequence>
<dbReference type="EMBL" id="JANJQO010001273">
    <property type="protein sequence ID" value="KAJ2971774.1"/>
    <property type="molecule type" value="Genomic_DNA"/>
</dbReference>
<organism evidence="1 2">
    <name type="scientific">Zarea fungicola</name>
    <dbReference type="NCBI Taxonomy" id="93591"/>
    <lineage>
        <taxon>Eukaryota</taxon>
        <taxon>Fungi</taxon>
        <taxon>Dikarya</taxon>
        <taxon>Ascomycota</taxon>
        <taxon>Pezizomycotina</taxon>
        <taxon>Sordariomycetes</taxon>
        <taxon>Hypocreomycetidae</taxon>
        <taxon>Hypocreales</taxon>
        <taxon>Cordycipitaceae</taxon>
        <taxon>Zarea</taxon>
    </lineage>
</organism>
<dbReference type="Proteomes" id="UP001143910">
    <property type="component" value="Unassembled WGS sequence"/>
</dbReference>
<name>A0ACC1MY76_9HYPO</name>
<evidence type="ECO:0000313" key="1">
    <source>
        <dbReference type="EMBL" id="KAJ2971774.1"/>
    </source>
</evidence>
<reference evidence="1" key="1">
    <citation type="submission" date="2022-08" db="EMBL/GenBank/DDBJ databases">
        <title>Genome Sequence of Lecanicillium fungicola.</title>
        <authorList>
            <person name="Buettner E."/>
        </authorList>
    </citation>
    <scope>NUCLEOTIDE SEQUENCE</scope>
    <source>
        <strain evidence="1">Babe33</strain>
    </source>
</reference>
<accession>A0ACC1MY76</accession>
<keyword evidence="2" id="KW-1185">Reference proteome</keyword>
<evidence type="ECO:0000313" key="2">
    <source>
        <dbReference type="Proteomes" id="UP001143910"/>
    </source>
</evidence>
<comment type="caution">
    <text evidence="1">The sequence shown here is derived from an EMBL/GenBank/DDBJ whole genome shotgun (WGS) entry which is preliminary data.</text>
</comment>